<comment type="caution">
    <text evidence="1">The sequence shown here is derived from an EMBL/GenBank/DDBJ whole genome shotgun (WGS) entry which is preliminary data.</text>
</comment>
<name>A0A370HS91_9HYPH</name>
<keyword evidence="2" id="KW-1185">Reference proteome</keyword>
<proteinExistence type="predicted"/>
<gene>
    <name evidence="1" type="ORF">DES45_10359</name>
</gene>
<sequence length="54" mass="6133">MRYDMRADRTGWTVYDVGTGRPVILDDLVLTGISFEDADSLVNLLNTMDRQGLR</sequence>
<organism evidence="1 2">
    <name type="scientific">Microvirga subterranea</name>
    <dbReference type="NCBI Taxonomy" id="186651"/>
    <lineage>
        <taxon>Bacteria</taxon>
        <taxon>Pseudomonadati</taxon>
        <taxon>Pseudomonadota</taxon>
        <taxon>Alphaproteobacteria</taxon>
        <taxon>Hyphomicrobiales</taxon>
        <taxon>Methylobacteriaceae</taxon>
        <taxon>Microvirga</taxon>
    </lineage>
</organism>
<dbReference type="Proteomes" id="UP000254925">
    <property type="component" value="Unassembled WGS sequence"/>
</dbReference>
<reference evidence="1 2" key="1">
    <citation type="submission" date="2018-07" db="EMBL/GenBank/DDBJ databases">
        <title>Genomic Encyclopedia of Type Strains, Phase IV (KMG-IV): sequencing the most valuable type-strain genomes for metagenomic binning, comparative biology and taxonomic classification.</title>
        <authorList>
            <person name="Goeker M."/>
        </authorList>
    </citation>
    <scope>NUCLEOTIDE SEQUENCE [LARGE SCALE GENOMIC DNA]</scope>
    <source>
        <strain evidence="1 2">DSM 14364</strain>
    </source>
</reference>
<dbReference type="AlphaFoldDB" id="A0A370HS91"/>
<evidence type="ECO:0000313" key="1">
    <source>
        <dbReference type="EMBL" id="RDI59804.1"/>
    </source>
</evidence>
<protein>
    <submittedName>
        <fullName evidence="1">Uncharacterized protein</fullName>
    </submittedName>
</protein>
<evidence type="ECO:0000313" key="2">
    <source>
        <dbReference type="Proteomes" id="UP000254925"/>
    </source>
</evidence>
<accession>A0A370HS91</accession>
<dbReference type="EMBL" id="QQBB01000003">
    <property type="protein sequence ID" value="RDI59804.1"/>
    <property type="molecule type" value="Genomic_DNA"/>
</dbReference>